<keyword evidence="1" id="KW-0812">Transmembrane</keyword>
<evidence type="ECO:0008006" key="4">
    <source>
        <dbReference type="Google" id="ProtNLM"/>
    </source>
</evidence>
<keyword evidence="1" id="KW-0472">Membrane</keyword>
<gene>
    <name evidence="2" type="ORF">NCTC10376_03520</name>
</gene>
<reference evidence="2 3" key="1">
    <citation type="submission" date="2018-06" db="EMBL/GenBank/DDBJ databases">
        <authorList>
            <consortium name="Pathogen Informatics"/>
            <person name="Doyle S."/>
        </authorList>
    </citation>
    <scope>NUCLEOTIDE SEQUENCE [LARGE SCALE GENOMIC DNA]</scope>
    <source>
        <strain evidence="2 3">NCTC10376</strain>
    </source>
</reference>
<dbReference type="Proteomes" id="UP000254331">
    <property type="component" value="Unassembled WGS sequence"/>
</dbReference>
<name>A0A379FD34_PROVU</name>
<dbReference type="EMBL" id="UGTW01000001">
    <property type="protein sequence ID" value="SUC17574.1"/>
    <property type="molecule type" value="Genomic_DNA"/>
</dbReference>
<accession>A0A379FD34</accession>
<evidence type="ECO:0000313" key="2">
    <source>
        <dbReference type="EMBL" id="SUC17574.1"/>
    </source>
</evidence>
<dbReference type="RefSeq" id="WP_115370903.1">
    <property type="nucleotide sequence ID" value="NZ_UGTW01000001.1"/>
</dbReference>
<proteinExistence type="predicted"/>
<sequence length="98" mass="11025">MNKPIRNAEKDKSDALMNSRIGLYMFFAGIALLISKSIWGTDVSSALVGGIAGAGLVYWGINYDKVSKLNRKLDELCYRKYNKSHKDSWNDIVDDEGY</sequence>
<organism evidence="2 3">
    <name type="scientific">Proteus vulgaris</name>
    <dbReference type="NCBI Taxonomy" id="585"/>
    <lineage>
        <taxon>Bacteria</taxon>
        <taxon>Pseudomonadati</taxon>
        <taxon>Pseudomonadota</taxon>
        <taxon>Gammaproteobacteria</taxon>
        <taxon>Enterobacterales</taxon>
        <taxon>Morganellaceae</taxon>
        <taxon>Proteus</taxon>
    </lineage>
</organism>
<feature type="transmembrane region" description="Helical" evidence="1">
    <location>
        <begin position="45"/>
        <end position="63"/>
    </location>
</feature>
<keyword evidence="1" id="KW-1133">Transmembrane helix</keyword>
<protein>
    <recommendedName>
        <fullName evidence="4">Phage protein</fullName>
    </recommendedName>
</protein>
<feature type="transmembrane region" description="Helical" evidence="1">
    <location>
        <begin position="21"/>
        <end position="39"/>
    </location>
</feature>
<evidence type="ECO:0000313" key="3">
    <source>
        <dbReference type="Proteomes" id="UP000254331"/>
    </source>
</evidence>
<dbReference type="AlphaFoldDB" id="A0A379FD34"/>
<evidence type="ECO:0000256" key="1">
    <source>
        <dbReference type="SAM" id="Phobius"/>
    </source>
</evidence>